<accession>A0A8H6XGZ8</accession>
<dbReference type="Pfam" id="PF00023">
    <property type="entry name" value="Ank"/>
    <property type="match status" value="1"/>
</dbReference>
<proteinExistence type="predicted"/>
<dbReference type="InterPro" id="IPR056884">
    <property type="entry name" value="NPHP3-like_N"/>
</dbReference>
<evidence type="ECO:0000256" key="4">
    <source>
        <dbReference type="SAM" id="MobiDB-lite"/>
    </source>
</evidence>
<dbReference type="PROSITE" id="PS50297">
    <property type="entry name" value="ANK_REP_REGION"/>
    <property type="match status" value="13"/>
</dbReference>
<feature type="repeat" description="ANK" evidence="3">
    <location>
        <begin position="893"/>
        <end position="925"/>
    </location>
</feature>
<feature type="repeat" description="ANK" evidence="3">
    <location>
        <begin position="926"/>
        <end position="958"/>
    </location>
</feature>
<evidence type="ECO:0000313" key="6">
    <source>
        <dbReference type="EMBL" id="KAF7340371.1"/>
    </source>
</evidence>
<dbReference type="InterPro" id="IPR002110">
    <property type="entry name" value="Ankyrin_rpt"/>
</dbReference>
<dbReference type="PRINTS" id="PR01415">
    <property type="entry name" value="ANKYRIN"/>
</dbReference>
<evidence type="ECO:0000256" key="1">
    <source>
        <dbReference type="ARBA" id="ARBA00022737"/>
    </source>
</evidence>
<dbReference type="PANTHER" id="PTHR24166">
    <property type="entry name" value="ROLLING PEBBLES, ISOFORM B"/>
    <property type="match status" value="1"/>
</dbReference>
<keyword evidence="2 3" id="KW-0040">ANK repeat</keyword>
<feature type="domain" description="NACHT" evidence="5">
    <location>
        <begin position="124"/>
        <end position="267"/>
    </location>
</feature>
<dbReference type="AlphaFoldDB" id="A0A8H6XGZ8"/>
<feature type="repeat" description="ANK" evidence="3">
    <location>
        <begin position="959"/>
        <end position="991"/>
    </location>
</feature>
<dbReference type="Gene3D" id="1.25.40.20">
    <property type="entry name" value="Ankyrin repeat-containing domain"/>
    <property type="match status" value="6"/>
</dbReference>
<feature type="repeat" description="ANK" evidence="3">
    <location>
        <begin position="794"/>
        <end position="826"/>
    </location>
</feature>
<feature type="repeat" description="ANK" evidence="3">
    <location>
        <begin position="1058"/>
        <end position="1090"/>
    </location>
</feature>
<evidence type="ECO:0000313" key="7">
    <source>
        <dbReference type="Proteomes" id="UP000620124"/>
    </source>
</evidence>
<protein>
    <submittedName>
        <fullName evidence="6">HET-like protein</fullName>
    </submittedName>
</protein>
<dbReference type="SMART" id="SM00248">
    <property type="entry name" value="ANK"/>
    <property type="match status" value="13"/>
</dbReference>
<evidence type="ECO:0000256" key="2">
    <source>
        <dbReference type="ARBA" id="ARBA00023043"/>
    </source>
</evidence>
<dbReference type="EMBL" id="JACAZI010000019">
    <property type="protein sequence ID" value="KAF7340371.1"/>
    <property type="molecule type" value="Genomic_DNA"/>
</dbReference>
<dbReference type="SUPFAM" id="SSF52540">
    <property type="entry name" value="P-loop containing nucleoside triphosphate hydrolases"/>
    <property type="match status" value="1"/>
</dbReference>
<name>A0A8H6XGZ8_9AGAR</name>
<dbReference type="PANTHER" id="PTHR24166:SF48">
    <property type="entry name" value="PROTEIN VAPYRIN"/>
    <property type="match status" value="1"/>
</dbReference>
<feature type="repeat" description="ANK" evidence="3">
    <location>
        <begin position="728"/>
        <end position="760"/>
    </location>
</feature>
<reference evidence="6" key="1">
    <citation type="submission" date="2020-05" db="EMBL/GenBank/DDBJ databases">
        <title>Mycena genomes resolve the evolution of fungal bioluminescence.</title>
        <authorList>
            <person name="Tsai I.J."/>
        </authorList>
    </citation>
    <scope>NUCLEOTIDE SEQUENCE</scope>
    <source>
        <strain evidence="6">CCC161011</strain>
    </source>
</reference>
<dbReference type="InterPro" id="IPR027417">
    <property type="entry name" value="P-loop_NTPase"/>
</dbReference>
<organism evidence="6 7">
    <name type="scientific">Mycena venus</name>
    <dbReference type="NCBI Taxonomy" id="2733690"/>
    <lineage>
        <taxon>Eukaryota</taxon>
        <taxon>Fungi</taxon>
        <taxon>Dikarya</taxon>
        <taxon>Basidiomycota</taxon>
        <taxon>Agaricomycotina</taxon>
        <taxon>Agaricomycetes</taxon>
        <taxon>Agaricomycetidae</taxon>
        <taxon>Agaricales</taxon>
        <taxon>Marasmiineae</taxon>
        <taxon>Mycenaceae</taxon>
        <taxon>Mycena</taxon>
    </lineage>
</organism>
<dbReference type="SUPFAM" id="SSF48403">
    <property type="entry name" value="Ankyrin repeat"/>
    <property type="match status" value="2"/>
</dbReference>
<comment type="caution">
    <text evidence="6">The sequence shown here is derived from an EMBL/GenBank/DDBJ whole genome shotgun (WGS) entry which is preliminary data.</text>
</comment>
<keyword evidence="7" id="KW-1185">Reference proteome</keyword>
<dbReference type="InterPro" id="IPR036770">
    <property type="entry name" value="Ankyrin_rpt-contain_sf"/>
</dbReference>
<dbReference type="Pfam" id="PF24883">
    <property type="entry name" value="NPHP3_N"/>
    <property type="match status" value="1"/>
</dbReference>
<dbReference type="OrthoDB" id="194358at2759"/>
<dbReference type="PROSITE" id="PS50088">
    <property type="entry name" value="ANK_REPEAT"/>
    <property type="match status" value="13"/>
</dbReference>
<feature type="repeat" description="ANK" evidence="3">
    <location>
        <begin position="827"/>
        <end position="859"/>
    </location>
</feature>
<feature type="repeat" description="ANK" evidence="3">
    <location>
        <begin position="1025"/>
        <end position="1057"/>
    </location>
</feature>
<dbReference type="InterPro" id="IPR007111">
    <property type="entry name" value="NACHT_NTPase"/>
</dbReference>
<sequence>MSGEGNEVKTINYNISGMYGVLLGLQHHHILSQGATAAQVDQVTEMVAWVAAGGTGEGPTVNIDNSTNKIVNQGHGLEEVLCKWLESPPDTKDRQYELQSLHHEATGRWLLCDDRFVRWKDTPSSLWIRGISGTGKSVLSSTVIEEITLTCPEQSAVAYFYFDFRNERQRMDIMIRSIVWQLSRQSPSPYRTLHQLYEMLKNGAIQPQHVHLLGVLKDLLSEFDKTYIIIDGLDECRKTDSEPLVQFIHGLCYPTKNVVHLLFTSQPLEEFQRAFKAVTFIELDSVVSNDDISSFVSSKVPGMGNWASHEKHVKDVTKQIVQKSNGMFRLAACLLIELGHCYWKDDWEESLTALPADLFGIYSRFLIRATGSLKTVFLEAIFRWLVFSARQVTMDELADALAFCLDDPMFDLSDPAKSIYHPDRRQGNSDSFRLLEGLIVIKNNDWDKRSTNGWDKRSTNDWDKQSTNDWDKRSTNDWDKRSTNDWDKRSTNDWFEQLINDRDKPSITLAHSSVKDYILSLQFHQEFSSIIHLTKGVSHRFITQTCVRYLLLFADPKHIMTKGTLPNYPISLYAAEYWFHHLQLCDEHDQEALLPSTMCLLEDGSTQYAAMYQLCDFNPYWTQGWDRPIPPAVCACAKMGYTEGVRFLLIEHKASLDQVTQDGRTALHLAVEEGHLDIARLLVKHSTFVDQANKDGKTALHLASEEGQLDIVKLLIEHNTSVDLADKDGKSALYLALEKGHLNIARLLIMHNANVDLATEDGWTALHLASAQGCIDTAWLLIEHSASLDQVTQDGRTMLHLAVEEGHLDIARLLVKHSTFVDQANKDGKTALHLVSEEGQLDIVKLLIEYNTSIDLADKDGKSALYLALEKGHLNTARLLIMHNANVDLATEDGWTALHLASAQGCIDTTWLLIEHSASLDQVTQDGRTMLHLAVEEGHLDIARLLVKHSTFVDQANKDGKTALHLASEEGQLDIVKLLIEHNTSVDLTDKDGKSALYLALEKGHLNIARLLIMHNASVDLATGDGWTALHLASARGHINTAWLLIEHNASVNLATKDGKDALDLALEWGHFDIVRLLIEHNPSVELAAKDGSPIHSVHLLATS</sequence>
<dbReference type="InterPro" id="IPR050889">
    <property type="entry name" value="Dendritic_Spine_Reg/Scaffold"/>
</dbReference>
<feature type="repeat" description="ANK" evidence="3">
    <location>
        <begin position="662"/>
        <end position="694"/>
    </location>
</feature>
<gene>
    <name evidence="6" type="ORF">MVEN_01956600</name>
</gene>
<keyword evidence="1" id="KW-0677">Repeat</keyword>
<dbReference type="PROSITE" id="PS50837">
    <property type="entry name" value="NACHT"/>
    <property type="match status" value="1"/>
</dbReference>
<evidence type="ECO:0000259" key="5">
    <source>
        <dbReference type="PROSITE" id="PS50837"/>
    </source>
</evidence>
<feature type="repeat" description="ANK" evidence="3">
    <location>
        <begin position="761"/>
        <end position="793"/>
    </location>
</feature>
<dbReference type="Proteomes" id="UP000620124">
    <property type="component" value="Unassembled WGS sequence"/>
</dbReference>
<feature type="repeat" description="ANK" evidence="3">
    <location>
        <begin position="695"/>
        <end position="727"/>
    </location>
</feature>
<dbReference type="Pfam" id="PF12796">
    <property type="entry name" value="Ank_2"/>
    <property type="match status" value="4"/>
</dbReference>
<dbReference type="Pfam" id="PF13637">
    <property type="entry name" value="Ank_4"/>
    <property type="match status" value="1"/>
</dbReference>
<feature type="repeat" description="ANK" evidence="3">
    <location>
        <begin position="992"/>
        <end position="1024"/>
    </location>
</feature>
<dbReference type="Gene3D" id="3.40.50.300">
    <property type="entry name" value="P-loop containing nucleotide triphosphate hydrolases"/>
    <property type="match status" value="1"/>
</dbReference>
<feature type="region of interest" description="Disordered" evidence="4">
    <location>
        <begin position="457"/>
        <end position="482"/>
    </location>
</feature>
<feature type="repeat" description="ANK" evidence="3">
    <location>
        <begin position="860"/>
        <end position="892"/>
    </location>
</feature>
<evidence type="ECO:0000256" key="3">
    <source>
        <dbReference type="PROSITE-ProRule" id="PRU00023"/>
    </source>
</evidence>